<feature type="transmembrane region" description="Helical" evidence="1">
    <location>
        <begin position="12"/>
        <end position="31"/>
    </location>
</feature>
<proteinExistence type="predicted"/>
<dbReference type="OrthoDB" id="10571892at2759"/>
<keyword evidence="1" id="KW-1133">Transmembrane helix</keyword>
<keyword evidence="1" id="KW-0812">Transmembrane</keyword>
<dbReference type="Proteomes" id="UP000613740">
    <property type="component" value="Unassembled WGS sequence"/>
</dbReference>
<evidence type="ECO:0000256" key="1">
    <source>
        <dbReference type="SAM" id="Phobius"/>
    </source>
</evidence>
<keyword evidence="1" id="KW-0472">Membrane</keyword>
<reference evidence="2" key="1">
    <citation type="journal article" date="2020" name="bioRxiv">
        <title>Comparative genomics of Chlamydomonas.</title>
        <authorList>
            <person name="Craig R.J."/>
            <person name="Hasan A.R."/>
            <person name="Ness R.W."/>
            <person name="Keightley P.D."/>
        </authorList>
    </citation>
    <scope>NUCLEOTIDE SEQUENCE</scope>
    <source>
        <strain evidence="2">CCAP 11/173</strain>
    </source>
</reference>
<keyword evidence="3" id="KW-1185">Reference proteome</keyword>
<organism evidence="2 3">
    <name type="scientific">Chlamydomonas schloesseri</name>
    <dbReference type="NCBI Taxonomy" id="2026947"/>
    <lineage>
        <taxon>Eukaryota</taxon>
        <taxon>Viridiplantae</taxon>
        <taxon>Chlorophyta</taxon>
        <taxon>core chlorophytes</taxon>
        <taxon>Chlorophyceae</taxon>
        <taxon>CS clade</taxon>
        <taxon>Chlamydomonadales</taxon>
        <taxon>Chlamydomonadaceae</taxon>
        <taxon>Chlamydomonas</taxon>
    </lineage>
</organism>
<dbReference type="EMBL" id="JAEHOD010000045">
    <property type="protein sequence ID" value="KAG2437723.1"/>
    <property type="molecule type" value="Genomic_DNA"/>
</dbReference>
<accession>A0A835T2Q3</accession>
<sequence length="217" mass="23059">MGRTIITSPAGVWRVTTLMVVALAFTSGLGARAARLRNLQLAAAAADVGLGTGPRPPSVLTGCFQFLLEPLPQQQPLLRTTDDDANSAKLSSSSSLGAIANALFDATEVPEGNAPSFDAAKCAGAARRAGFRYVGFLGWANTRCFGLATAPEPEPEPSSSYWDYWQDEEVVRQVGACGMCPARLRSSDWSAFGGRLTCGSKTYMAVYDTDQWGWLPA</sequence>
<evidence type="ECO:0000313" key="2">
    <source>
        <dbReference type="EMBL" id="KAG2437723.1"/>
    </source>
</evidence>
<comment type="caution">
    <text evidence="2">The sequence shown here is derived from an EMBL/GenBank/DDBJ whole genome shotgun (WGS) entry which is preliminary data.</text>
</comment>
<gene>
    <name evidence="2" type="ORF">HYH02_011101</name>
</gene>
<name>A0A835T2Q3_9CHLO</name>
<evidence type="ECO:0000313" key="3">
    <source>
        <dbReference type="Proteomes" id="UP000613740"/>
    </source>
</evidence>
<protein>
    <submittedName>
        <fullName evidence="2">Uncharacterized protein</fullName>
    </submittedName>
</protein>
<dbReference type="AlphaFoldDB" id="A0A835T2Q3"/>